<dbReference type="Proteomes" id="UP000701341">
    <property type="component" value="Unassembled WGS sequence"/>
</dbReference>
<comment type="caution">
    <text evidence="1">The sequence shown here is derived from an EMBL/GenBank/DDBJ whole genome shotgun (WGS) entry which is preliminary data.</text>
</comment>
<gene>
    <name evidence="1" type="ORF">PCG10_001363</name>
</gene>
<keyword evidence="2" id="KW-1185">Reference proteome</keyword>
<protein>
    <submittedName>
        <fullName evidence="1">Uncharacterized protein</fullName>
    </submittedName>
</protein>
<evidence type="ECO:0000313" key="2">
    <source>
        <dbReference type="Proteomes" id="UP000701341"/>
    </source>
</evidence>
<dbReference type="EMBL" id="JAAOZQ010000119">
    <property type="protein sequence ID" value="KAF7517262.1"/>
    <property type="molecule type" value="Genomic_DNA"/>
</dbReference>
<name>A0A9P5KVN0_PENCR</name>
<sequence>MDECAYALEAAKLLRRAKEKAEARAMATDAAVMEPLFSGRDGIGHLNHYWGPLNLFDGDIDPNLA</sequence>
<evidence type="ECO:0000313" key="1">
    <source>
        <dbReference type="EMBL" id="KAF7517262.1"/>
    </source>
</evidence>
<feature type="non-terminal residue" evidence="1">
    <location>
        <position position="65"/>
    </location>
</feature>
<dbReference type="AlphaFoldDB" id="A0A9P5KVN0"/>
<organism evidence="1 2">
    <name type="scientific">Penicillium crustosum</name>
    <name type="common">Blue mold fungus</name>
    <dbReference type="NCBI Taxonomy" id="36656"/>
    <lineage>
        <taxon>Eukaryota</taxon>
        <taxon>Fungi</taxon>
        <taxon>Dikarya</taxon>
        <taxon>Ascomycota</taxon>
        <taxon>Pezizomycotina</taxon>
        <taxon>Eurotiomycetes</taxon>
        <taxon>Eurotiomycetidae</taxon>
        <taxon>Eurotiales</taxon>
        <taxon>Aspergillaceae</taxon>
        <taxon>Penicillium</taxon>
    </lineage>
</organism>
<proteinExistence type="predicted"/>
<reference evidence="1" key="1">
    <citation type="submission" date="2020-02" db="EMBL/GenBank/DDBJ databases">
        <authorList>
            <person name="Lichtner F.J."/>
        </authorList>
    </citation>
    <scope>NUCLEOTIDE SEQUENCE</scope>
    <source>
        <strain evidence="1">G10</strain>
    </source>
</reference>
<accession>A0A9P5KVN0</accession>